<dbReference type="HOGENOM" id="CLU_3054983_0_0_0"/>
<sequence length="53" mass="6119">SRNGLESIVLRNSRNEGNMLDKMGGGLPVMAALLFLHEKLKYMIKNTRRNQRF</sequence>
<organism evidence="1 2">
    <name type="scientific">Leptotrichia wadei (strain F0279)</name>
    <dbReference type="NCBI Taxonomy" id="888055"/>
    <lineage>
        <taxon>Bacteria</taxon>
        <taxon>Fusobacteriati</taxon>
        <taxon>Fusobacteriota</taxon>
        <taxon>Fusobacteriia</taxon>
        <taxon>Fusobacteriales</taxon>
        <taxon>Leptotrichiaceae</taxon>
        <taxon>Leptotrichia</taxon>
    </lineage>
</organism>
<evidence type="ECO:0000313" key="2">
    <source>
        <dbReference type="Proteomes" id="UP000016626"/>
    </source>
</evidence>
<protein>
    <submittedName>
        <fullName evidence="1">Uncharacterized protein</fullName>
    </submittedName>
</protein>
<accession>U2QCU1</accession>
<comment type="caution">
    <text evidence="1">The sequence shown here is derived from an EMBL/GenBank/DDBJ whole genome shotgun (WGS) entry which is preliminary data.</text>
</comment>
<proteinExistence type="predicted"/>
<gene>
    <name evidence="1" type="ORF">HMPREF9015_00085</name>
</gene>
<feature type="non-terminal residue" evidence="1">
    <location>
        <position position="1"/>
    </location>
</feature>
<evidence type="ECO:0000313" key="1">
    <source>
        <dbReference type="EMBL" id="ERK54246.1"/>
    </source>
</evidence>
<dbReference type="Proteomes" id="UP000016626">
    <property type="component" value="Unassembled WGS sequence"/>
</dbReference>
<reference evidence="1 2" key="1">
    <citation type="submission" date="2013-06" db="EMBL/GenBank/DDBJ databases">
        <authorList>
            <person name="Weinstock G."/>
            <person name="Sodergren E."/>
            <person name="Lobos E.A."/>
            <person name="Fulton L."/>
            <person name="Fulton R."/>
            <person name="Courtney L."/>
            <person name="Fronick C."/>
            <person name="O'Laughlin M."/>
            <person name="Godfrey J."/>
            <person name="Wilson R.M."/>
            <person name="Miner T."/>
            <person name="Farmer C."/>
            <person name="Delehaunty K."/>
            <person name="Cordes M."/>
            <person name="Minx P."/>
            <person name="Tomlinson C."/>
            <person name="Chen J."/>
            <person name="Wollam A."/>
            <person name="Pepin K.H."/>
            <person name="Bhonagiri V."/>
            <person name="Zhang X."/>
            <person name="Warren W."/>
            <person name="Mitreva M."/>
            <person name="Mardis E.R."/>
            <person name="Wilson R.K."/>
        </authorList>
    </citation>
    <scope>NUCLEOTIDE SEQUENCE [LARGE SCALE GENOMIC DNA]</scope>
    <source>
        <strain evidence="1 2">F0279</strain>
    </source>
</reference>
<name>U2QCU1_LEPWF</name>
<dbReference type="EMBL" id="AWVM01000008">
    <property type="protein sequence ID" value="ERK54246.1"/>
    <property type="molecule type" value="Genomic_DNA"/>
</dbReference>
<dbReference type="AlphaFoldDB" id="U2QCU1"/>